<keyword evidence="4 5" id="KW-0143">Chaperone</keyword>
<comment type="domain">
    <text evidence="5">The PRC barrel domain binds ribosomal protein uS19.</text>
</comment>
<dbReference type="InterPro" id="IPR009000">
    <property type="entry name" value="Transl_B-barrel_sf"/>
</dbReference>
<dbReference type="GO" id="GO:0042274">
    <property type="term" value="P:ribosomal small subunit biogenesis"/>
    <property type="evidence" value="ECO:0007669"/>
    <property type="project" value="UniProtKB-UniRule"/>
</dbReference>
<name>A0A2W1NPN8_9FLAO</name>
<dbReference type="InterPro" id="IPR011033">
    <property type="entry name" value="PRC_barrel-like_sf"/>
</dbReference>
<comment type="function">
    <text evidence="5">An accessory protein needed during the final step in the assembly of 30S ribosomal subunit, possibly for assembly of the head region. Essential for efficient processing of 16S rRNA. May be needed both before and after RbfA during the maturation of 16S rRNA. It has affinity for free ribosomal 30S subunits but not for 70S ribosomes.</text>
</comment>
<feature type="domain" description="RimM N-terminal" evidence="6">
    <location>
        <begin position="10"/>
        <end position="89"/>
    </location>
</feature>
<dbReference type="Pfam" id="PF01782">
    <property type="entry name" value="RimM"/>
    <property type="match status" value="1"/>
</dbReference>
<evidence type="ECO:0000256" key="4">
    <source>
        <dbReference type="ARBA" id="ARBA00023186"/>
    </source>
</evidence>
<evidence type="ECO:0000313" key="8">
    <source>
        <dbReference type="EMBL" id="PZE17592.1"/>
    </source>
</evidence>
<dbReference type="InterPro" id="IPR011961">
    <property type="entry name" value="RimM"/>
</dbReference>
<comment type="similarity">
    <text evidence="5">Belongs to the RimM family.</text>
</comment>
<dbReference type="Pfam" id="PF24986">
    <property type="entry name" value="PRC_RimM"/>
    <property type="match status" value="1"/>
</dbReference>
<evidence type="ECO:0000313" key="9">
    <source>
        <dbReference type="Proteomes" id="UP000249248"/>
    </source>
</evidence>
<evidence type="ECO:0000256" key="3">
    <source>
        <dbReference type="ARBA" id="ARBA00022552"/>
    </source>
</evidence>
<gene>
    <name evidence="5 8" type="primary">rimM</name>
    <name evidence="8" type="ORF">DNU06_07120</name>
</gene>
<keyword evidence="3 5" id="KW-0698">rRNA processing</keyword>
<evidence type="ECO:0000259" key="7">
    <source>
        <dbReference type="Pfam" id="PF24986"/>
    </source>
</evidence>
<dbReference type="OrthoDB" id="9810331at2"/>
<evidence type="ECO:0000256" key="2">
    <source>
        <dbReference type="ARBA" id="ARBA00022517"/>
    </source>
</evidence>
<evidence type="ECO:0000256" key="5">
    <source>
        <dbReference type="HAMAP-Rule" id="MF_00014"/>
    </source>
</evidence>
<dbReference type="RefSeq" id="WP_111062552.1">
    <property type="nucleotide sequence ID" value="NZ_JBHUCU010000027.1"/>
</dbReference>
<comment type="subunit">
    <text evidence="5">Binds ribosomal protein uS19.</text>
</comment>
<dbReference type="AlphaFoldDB" id="A0A2W1NPN8"/>
<keyword evidence="9" id="KW-1185">Reference proteome</keyword>
<comment type="subcellular location">
    <subcellularLocation>
        <location evidence="5">Cytoplasm</location>
    </subcellularLocation>
</comment>
<dbReference type="NCBIfam" id="TIGR02273">
    <property type="entry name" value="16S_RimM"/>
    <property type="match status" value="1"/>
</dbReference>
<dbReference type="GO" id="GO:0006364">
    <property type="term" value="P:rRNA processing"/>
    <property type="evidence" value="ECO:0007669"/>
    <property type="project" value="UniProtKB-UniRule"/>
</dbReference>
<accession>A0A2W1NPN8</accession>
<dbReference type="GO" id="GO:0043022">
    <property type="term" value="F:ribosome binding"/>
    <property type="evidence" value="ECO:0007669"/>
    <property type="project" value="InterPro"/>
</dbReference>
<dbReference type="EMBL" id="QKSB01000003">
    <property type="protein sequence ID" value="PZE17592.1"/>
    <property type="molecule type" value="Genomic_DNA"/>
</dbReference>
<dbReference type="GO" id="GO:0005840">
    <property type="term" value="C:ribosome"/>
    <property type="evidence" value="ECO:0007669"/>
    <property type="project" value="InterPro"/>
</dbReference>
<dbReference type="InterPro" id="IPR036976">
    <property type="entry name" value="RimM_N_sf"/>
</dbReference>
<dbReference type="Gene3D" id="2.40.30.60">
    <property type="entry name" value="RimM"/>
    <property type="match status" value="1"/>
</dbReference>
<comment type="caution">
    <text evidence="8">The sequence shown here is derived from an EMBL/GenBank/DDBJ whole genome shotgun (WGS) entry which is preliminary data.</text>
</comment>
<keyword evidence="2 5" id="KW-0690">Ribosome biogenesis</keyword>
<dbReference type="HAMAP" id="MF_00014">
    <property type="entry name" value="Ribosome_mat_RimM"/>
    <property type="match status" value="1"/>
</dbReference>
<proteinExistence type="inferred from homology"/>
<sequence length="179" mass="21084">MFEKEDCFNLGSIARLHSFKGEVSIFLDVDDPKEFKNLESVFVEIDNILVPFFIESIQIRNKGFAVVRFEDVNSEQKAKRLLKKKLYLPLDILPELDEDEFYHFEVEGFKVVDHEHGPIGNVVKILDHKTNPMFEIDFNGVEILIPKQDRFFERIDWDEEIVYLKAPEGLIEMYLNLDN</sequence>
<dbReference type="PANTHER" id="PTHR33692:SF1">
    <property type="entry name" value="RIBOSOME MATURATION FACTOR RIMM"/>
    <property type="match status" value="1"/>
</dbReference>
<dbReference type="Gene3D" id="2.30.30.240">
    <property type="entry name" value="PRC-barrel domain"/>
    <property type="match status" value="1"/>
</dbReference>
<protein>
    <recommendedName>
        <fullName evidence="5">Ribosome maturation factor RimM</fullName>
    </recommendedName>
</protein>
<reference evidence="8 9" key="1">
    <citation type="submission" date="2018-06" db="EMBL/GenBank/DDBJ databases">
        <title>The draft genome sequence of Crocinitomix sp. SM1701.</title>
        <authorList>
            <person name="Zhang X."/>
        </authorList>
    </citation>
    <scope>NUCLEOTIDE SEQUENCE [LARGE SCALE GENOMIC DNA]</scope>
    <source>
        <strain evidence="8 9">SM1701</strain>
    </source>
</reference>
<organism evidence="8 9">
    <name type="scientific">Putridiphycobacter roseus</name>
    <dbReference type="NCBI Taxonomy" id="2219161"/>
    <lineage>
        <taxon>Bacteria</taxon>
        <taxon>Pseudomonadati</taxon>
        <taxon>Bacteroidota</taxon>
        <taxon>Flavobacteriia</taxon>
        <taxon>Flavobacteriales</taxon>
        <taxon>Crocinitomicaceae</taxon>
        <taxon>Putridiphycobacter</taxon>
    </lineage>
</organism>
<dbReference type="PANTHER" id="PTHR33692">
    <property type="entry name" value="RIBOSOME MATURATION FACTOR RIMM"/>
    <property type="match status" value="1"/>
</dbReference>
<evidence type="ECO:0000259" key="6">
    <source>
        <dbReference type="Pfam" id="PF01782"/>
    </source>
</evidence>
<evidence type="ECO:0000256" key="1">
    <source>
        <dbReference type="ARBA" id="ARBA00022490"/>
    </source>
</evidence>
<dbReference type="GO" id="GO:0005737">
    <property type="term" value="C:cytoplasm"/>
    <property type="evidence" value="ECO:0007669"/>
    <property type="project" value="UniProtKB-SubCell"/>
</dbReference>
<dbReference type="SUPFAM" id="SSF50447">
    <property type="entry name" value="Translation proteins"/>
    <property type="match status" value="1"/>
</dbReference>
<dbReference type="Proteomes" id="UP000249248">
    <property type="component" value="Unassembled WGS sequence"/>
</dbReference>
<feature type="domain" description="Ribosome maturation factor RimM PRC barrel" evidence="7">
    <location>
        <begin position="104"/>
        <end position="170"/>
    </location>
</feature>
<dbReference type="InterPro" id="IPR002676">
    <property type="entry name" value="RimM_N"/>
</dbReference>
<dbReference type="SUPFAM" id="SSF50346">
    <property type="entry name" value="PRC-barrel domain"/>
    <property type="match status" value="1"/>
</dbReference>
<keyword evidence="1 5" id="KW-0963">Cytoplasm</keyword>
<dbReference type="InterPro" id="IPR056792">
    <property type="entry name" value="PRC_RimM"/>
</dbReference>